<evidence type="ECO:0000256" key="5">
    <source>
        <dbReference type="ARBA" id="ARBA00022989"/>
    </source>
</evidence>
<dbReference type="InterPro" id="IPR044669">
    <property type="entry name" value="YneE/VCCN1/2-like"/>
</dbReference>
<keyword evidence="11" id="KW-1185">Reference proteome</keyword>
<keyword evidence="5 9" id="KW-1133">Transmembrane helix</keyword>
<keyword evidence="7 9" id="KW-0472">Membrane</keyword>
<evidence type="ECO:0000313" key="10">
    <source>
        <dbReference type="EMBL" id="KAJ9144400.1"/>
    </source>
</evidence>
<comment type="caution">
    <text evidence="10">The sequence shown here is derived from an EMBL/GenBank/DDBJ whole genome shotgun (WGS) entry which is preliminary data.</text>
</comment>
<keyword evidence="4 9" id="KW-0812">Transmembrane</keyword>
<evidence type="ECO:0000256" key="6">
    <source>
        <dbReference type="ARBA" id="ARBA00023065"/>
    </source>
</evidence>
<dbReference type="AlphaFoldDB" id="A0AA38VIH7"/>
<evidence type="ECO:0000256" key="1">
    <source>
        <dbReference type="ARBA" id="ARBA00004651"/>
    </source>
</evidence>
<organism evidence="10 11">
    <name type="scientific">Coniochaeta hoffmannii</name>
    <dbReference type="NCBI Taxonomy" id="91930"/>
    <lineage>
        <taxon>Eukaryota</taxon>
        <taxon>Fungi</taxon>
        <taxon>Dikarya</taxon>
        <taxon>Ascomycota</taxon>
        <taxon>Pezizomycotina</taxon>
        <taxon>Sordariomycetes</taxon>
        <taxon>Sordariomycetidae</taxon>
        <taxon>Coniochaetales</taxon>
        <taxon>Coniochaetaceae</taxon>
        <taxon>Coniochaeta</taxon>
    </lineage>
</organism>
<evidence type="ECO:0000313" key="11">
    <source>
        <dbReference type="Proteomes" id="UP001174691"/>
    </source>
</evidence>
<evidence type="ECO:0000256" key="2">
    <source>
        <dbReference type="ARBA" id="ARBA00022448"/>
    </source>
</evidence>
<sequence length="485" mass="53811">MAEDGAHAAVTATTDAATATSHGYTTQSSAPMPPLTQEESPMSPRIHTPNPFSRHNTSLDLDDYFKGPRDIQRHSKWPIFLRMHGSILPKMILPLLAVAAWASAITVIHFKRTHLGTNAILLTVTGFVVGLGLSFRSSTAYERYAEGRRYWAQLILASQQLGRVFWIHAKEREGELAQKDLLAKITAMNLLVAFAVSLKHKLRYEPYTSYDDLSTLVSHLDTLAGAATRDQPVQVTSRKRPGFLKATGEYLGVSFAASNPRKAVKKAQRPIGNLPLEILGYLASFTDELVQNGQLPVPMQQTLAYNNIASLNDVLTGTERVLTTPLPIAYTIAISQITWVYVFLLPFQLLSVPLMGWATIPAAVAAAYIILGILFIGREIENPFGEDVNDLPLESYCAQVASEIDIIASKPKQQNRDWVETVDNHLLWPLSNNGWQAWMNRGEQRVREALRAKTEIGFEARKEMAAARIDDEKQGNRDRVDIAAV</sequence>
<feature type="transmembrane region" description="Helical" evidence="9">
    <location>
        <begin position="116"/>
        <end position="138"/>
    </location>
</feature>
<name>A0AA38VIH7_9PEZI</name>
<evidence type="ECO:0000256" key="4">
    <source>
        <dbReference type="ARBA" id="ARBA00022692"/>
    </source>
</evidence>
<accession>A0AA38VIH7</accession>
<feature type="region of interest" description="Disordered" evidence="8">
    <location>
        <begin position="1"/>
        <end position="55"/>
    </location>
</feature>
<gene>
    <name evidence="10" type="ORF">NKR19_g6444</name>
</gene>
<evidence type="ECO:0000256" key="3">
    <source>
        <dbReference type="ARBA" id="ARBA00022475"/>
    </source>
</evidence>
<protein>
    <submittedName>
        <fullName evidence="10">UPF0187-domain-containing protein</fullName>
    </submittedName>
</protein>
<dbReference type="EMBL" id="JANBVN010000099">
    <property type="protein sequence ID" value="KAJ9144400.1"/>
    <property type="molecule type" value="Genomic_DNA"/>
</dbReference>
<reference evidence="10" key="1">
    <citation type="submission" date="2022-07" db="EMBL/GenBank/DDBJ databases">
        <title>Fungi with potential for degradation of polypropylene.</title>
        <authorList>
            <person name="Gostincar C."/>
        </authorList>
    </citation>
    <scope>NUCLEOTIDE SEQUENCE</scope>
    <source>
        <strain evidence="10">EXF-13287</strain>
    </source>
</reference>
<dbReference type="GO" id="GO:0005254">
    <property type="term" value="F:chloride channel activity"/>
    <property type="evidence" value="ECO:0007669"/>
    <property type="project" value="InterPro"/>
</dbReference>
<evidence type="ECO:0000256" key="8">
    <source>
        <dbReference type="SAM" id="MobiDB-lite"/>
    </source>
</evidence>
<keyword evidence="6" id="KW-0406">Ion transport</keyword>
<evidence type="ECO:0000256" key="9">
    <source>
        <dbReference type="SAM" id="Phobius"/>
    </source>
</evidence>
<feature type="compositionally biased region" description="Polar residues" evidence="8">
    <location>
        <begin position="21"/>
        <end position="30"/>
    </location>
</feature>
<proteinExistence type="predicted"/>
<dbReference type="Proteomes" id="UP001174691">
    <property type="component" value="Unassembled WGS sequence"/>
</dbReference>
<dbReference type="PANTHER" id="PTHR33281:SF19">
    <property type="entry name" value="VOLTAGE-DEPENDENT ANION CHANNEL-FORMING PROTEIN YNEE"/>
    <property type="match status" value="1"/>
</dbReference>
<feature type="transmembrane region" description="Helical" evidence="9">
    <location>
        <begin position="355"/>
        <end position="376"/>
    </location>
</feature>
<feature type="transmembrane region" description="Helical" evidence="9">
    <location>
        <begin position="91"/>
        <end position="110"/>
    </location>
</feature>
<dbReference type="GO" id="GO:0005886">
    <property type="term" value="C:plasma membrane"/>
    <property type="evidence" value="ECO:0007669"/>
    <property type="project" value="UniProtKB-SubCell"/>
</dbReference>
<dbReference type="PANTHER" id="PTHR33281">
    <property type="entry name" value="UPF0187 PROTEIN YNEE"/>
    <property type="match status" value="1"/>
</dbReference>
<keyword evidence="3" id="KW-1003">Cell membrane</keyword>
<dbReference type="Pfam" id="PF25539">
    <property type="entry name" value="Bestrophin_2"/>
    <property type="match status" value="1"/>
</dbReference>
<evidence type="ECO:0000256" key="7">
    <source>
        <dbReference type="ARBA" id="ARBA00023136"/>
    </source>
</evidence>
<feature type="compositionally biased region" description="Low complexity" evidence="8">
    <location>
        <begin position="7"/>
        <end position="20"/>
    </location>
</feature>
<feature type="transmembrane region" description="Helical" evidence="9">
    <location>
        <begin position="328"/>
        <end position="349"/>
    </location>
</feature>
<comment type="subcellular location">
    <subcellularLocation>
        <location evidence="1">Cell membrane</location>
        <topology evidence="1">Multi-pass membrane protein</topology>
    </subcellularLocation>
</comment>
<keyword evidence="2" id="KW-0813">Transport</keyword>